<dbReference type="InterPro" id="IPR000835">
    <property type="entry name" value="HTH_MarR-typ"/>
</dbReference>
<dbReference type="PANTHER" id="PTHR33164">
    <property type="entry name" value="TRANSCRIPTIONAL REGULATOR, MARR FAMILY"/>
    <property type="match status" value="1"/>
</dbReference>
<name>A0A2V4N4A7_9ACTN</name>
<dbReference type="Proteomes" id="UP000248039">
    <property type="component" value="Unassembled WGS sequence"/>
</dbReference>
<dbReference type="SMART" id="SM00347">
    <property type="entry name" value="HTH_MARR"/>
    <property type="match status" value="1"/>
</dbReference>
<accession>A0A2V4N4A7</accession>
<keyword evidence="3" id="KW-1185">Reference proteome</keyword>
<gene>
    <name evidence="2" type="ORF">C7C46_23450</name>
</gene>
<dbReference type="InterPro" id="IPR039422">
    <property type="entry name" value="MarR/SlyA-like"/>
</dbReference>
<evidence type="ECO:0000313" key="2">
    <source>
        <dbReference type="EMBL" id="PYC75831.1"/>
    </source>
</evidence>
<dbReference type="PROSITE" id="PS50995">
    <property type="entry name" value="HTH_MARR_2"/>
    <property type="match status" value="1"/>
</dbReference>
<dbReference type="PRINTS" id="PR00598">
    <property type="entry name" value="HTHMARR"/>
</dbReference>
<protein>
    <submittedName>
        <fullName evidence="2">MarR family transcriptional regulator</fullName>
    </submittedName>
</protein>
<dbReference type="Pfam" id="PF12802">
    <property type="entry name" value="MarR_2"/>
    <property type="match status" value="1"/>
</dbReference>
<reference evidence="2 3" key="1">
    <citation type="submission" date="2018-03" db="EMBL/GenBank/DDBJ databases">
        <title>Bioinformatic expansion and discovery of thiopeptide antibiotics.</title>
        <authorList>
            <person name="Schwalen C.J."/>
            <person name="Hudson G.A."/>
            <person name="Mitchell D.A."/>
        </authorList>
    </citation>
    <scope>NUCLEOTIDE SEQUENCE [LARGE SCALE GENOMIC DNA]</scope>
    <source>
        <strain evidence="2 3">ATCC 21389</strain>
    </source>
</reference>
<dbReference type="OrthoDB" id="5295456at2"/>
<feature type="domain" description="HTH marR-type" evidence="1">
    <location>
        <begin position="19"/>
        <end position="154"/>
    </location>
</feature>
<dbReference type="AlphaFoldDB" id="A0A2V4N4A7"/>
<dbReference type="InterPro" id="IPR036390">
    <property type="entry name" value="WH_DNA-bd_sf"/>
</dbReference>
<dbReference type="SUPFAM" id="SSF46785">
    <property type="entry name" value="Winged helix' DNA-binding domain"/>
    <property type="match status" value="1"/>
</dbReference>
<evidence type="ECO:0000313" key="3">
    <source>
        <dbReference type="Proteomes" id="UP000248039"/>
    </source>
</evidence>
<sequence>MADNRDPVDRVDQVLADPRIRAAGVLFNTSAMLERLLGAAIQRETGISHSMFEVLLMVAAEPAGAPMSRLSGGALLTSGGATRLVDRMVEAGLVTRAPSAADRRVQLVSLTEHGRGVLLAAAAAHTRESDRLIGAALSADQAGAMVESLDLLGRHLRTEQPPLR</sequence>
<dbReference type="InterPro" id="IPR036388">
    <property type="entry name" value="WH-like_DNA-bd_sf"/>
</dbReference>
<dbReference type="Gene3D" id="1.10.10.10">
    <property type="entry name" value="Winged helix-like DNA-binding domain superfamily/Winged helix DNA-binding domain"/>
    <property type="match status" value="1"/>
</dbReference>
<dbReference type="PANTHER" id="PTHR33164:SF43">
    <property type="entry name" value="HTH-TYPE TRANSCRIPTIONAL REPRESSOR YETL"/>
    <property type="match status" value="1"/>
</dbReference>
<dbReference type="GO" id="GO:0003700">
    <property type="term" value="F:DNA-binding transcription factor activity"/>
    <property type="evidence" value="ECO:0007669"/>
    <property type="project" value="InterPro"/>
</dbReference>
<evidence type="ECO:0000259" key="1">
    <source>
        <dbReference type="PROSITE" id="PS50995"/>
    </source>
</evidence>
<proteinExistence type="predicted"/>
<dbReference type="RefSeq" id="WP_110671876.1">
    <property type="nucleotide sequence ID" value="NZ_PYBW01000087.1"/>
</dbReference>
<dbReference type="EMBL" id="PYBW01000087">
    <property type="protein sequence ID" value="PYC75831.1"/>
    <property type="molecule type" value="Genomic_DNA"/>
</dbReference>
<comment type="caution">
    <text evidence="2">The sequence shown here is derived from an EMBL/GenBank/DDBJ whole genome shotgun (WGS) entry which is preliminary data.</text>
</comment>
<dbReference type="GO" id="GO:0006950">
    <property type="term" value="P:response to stress"/>
    <property type="evidence" value="ECO:0007669"/>
    <property type="project" value="TreeGrafter"/>
</dbReference>
<organism evidence="2 3">
    <name type="scientific">Streptomyces tateyamensis</name>
    <dbReference type="NCBI Taxonomy" id="565073"/>
    <lineage>
        <taxon>Bacteria</taxon>
        <taxon>Bacillati</taxon>
        <taxon>Actinomycetota</taxon>
        <taxon>Actinomycetes</taxon>
        <taxon>Kitasatosporales</taxon>
        <taxon>Streptomycetaceae</taxon>
        <taxon>Streptomyces</taxon>
    </lineage>
</organism>